<proteinExistence type="inferred from homology"/>
<comment type="similarity">
    <text evidence="1">Belongs to the iron-sulfur cluster assembly SufBD family.</text>
</comment>
<dbReference type="InterPro" id="IPR037284">
    <property type="entry name" value="SUF_FeS_clus_asmbl_SufBD_sf"/>
</dbReference>
<dbReference type="PANTHER" id="PTHR30508">
    <property type="entry name" value="FES CLUSTER ASSEMBLY PROTEIN SUF"/>
    <property type="match status" value="1"/>
</dbReference>
<reference evidence="3" key="2">
    <citation type="submission" date="2021-04" db="EMBL/GenBank/DDBJ databases">
        <authorList>
            <person name="Gilroy R."/>
        </authorList>
    </citation>
    <scope>NUCLEOTIDE SEQUENCE</scope>
    <source>
        <strain evidence="3">2189</strain>
    </source>
</reference>
<evidence type="ECO:0000259" key="2">
    <source>
        <dbReference type="Pfam" id="PF01458"/>
    </source>
</evidence>
<dbReference type="Proteomes" id="UP000886847">
    <property type="component" value="Unassembled WGS sequence"/>
</dbReference>
<dbReference type="InterPro" id="IPR055346">
    <property type="entry name" value="Fe-S_cluster_assembly_SufBD"/>
</dbReference>
<dbReference type="PANTHER" id="PTHR30508:SF1">
    <property type="entry name" value="UPF0051 PROTEIN ABCI8, CHLOROPLASTIC-RELATED"/>
    <property type="match status" value="1"/>
</dbReference>
<evidence type="ECO:0000313" key="4">
    <source>
        <dbReference type="Proteomes" id="UP000886847"/>
    </source>
</evidence>
<comment type="caution">
    <text evidence="3">The sequence shown here is derived from an EMBL/GenBank/DDBJ whole genome shotgun (WGS) entry which is preliminary data.</text>
</comment>
<dbReference type="InterPro" id="IPR000825">
    <property type="entry name" value="SUF_FeS_clus_asmbl_SufBD_core"/>
</dbReference>
<organism evidence="3 4">
    <name type="scientific">Candidatus Borkfalkia faecavium</name>
    <dbReference type="NCBI Taxonomy" id="2838508"/>
    <lineage>
        <taxon>Bacteria</taxon>
        <taxon>Bacillati</taxon>
        <taxon>Bacillota</taxon>
        <taxon>Clostridia</taxon>
        <taxon>Christensenellales</taxon>
        <taxon>Christensenellaceae</taxon>
        <taxon>Candidatus Borkfalkia</taxon>
    </lineage>
</organism>
<evidence type="ECO:0000313" key="3">
    <source>
        <dbReference type="EMBL" id="HIX49862.1"/>
    </source>
</evidence>
<name>A0A9D1W102_9FIRM</name>
<feature type="domain" description="SUF system FeS cluster assembly SufBD core" evidence="2">
    <location>
        <begin position="92"/>
        <end position="309"/>
    </location>
</feature>
<reference evidence="3" key="1">
    <citation type="journal article" date="2021" name="PeerJ">
        <title>Extensive microbial diversity within the chicken gut microbiome revealed by metagenomics and culture.</title>
        <authorList>
            <person name="Gilroy R."/>
            <person name="Ravi A."/>
            <person name="Getino M."/>
            <person name="Pursley I."/>
            <person name="Horton D.L."/>
            <person name="Alikhan N.F."/>
            <person name="Baker D."/>
            <person name="Gharbi K."/>
            <person name="Hall N."/>
            <person name="Watson M."/>
            <person name="Adriaenssens E.M."/>
            <person name="Foster-Nyarko E."/>
            <person name="Jarju S."/>
            <person name="Secka A."/>
            <person name="Antonio M."/>
            <person name="Oren A."/>
            <person name="Chaudhuri R.R."/>
            <person name="La Ragione R."/>
            <person name="Hildebrand F."/>
            <person name="Pallen M.J."/>
        </authorList>
    </citation>
    <scope>NUCLEOTIDE SEQUENCE</scope>
    <source>
        <strain evidence="3">2189</strain>
    </source>
</reference>
<gene>
    <name evidence="3" type="ORF">H9851_01065</name>
</gene>
<accession>A0A9D1W102</accession>
<evidence type="ECO:0000256" key="1">
    <source>
        <dbReference type="ARBA" id="ARBA00043967"/>
    </source>
</evidence>
<sequence>MDNKTQQMSSTDAQLLETIADLHGIPEGSFNIRKNGQLLARNSDTDIEIVSKKDKDGIDIIVKQGVKNKSVHIPVLLTVGNFHETVYNDFYIGAGAEVTIIAGCGIHNSTCDAAEHDGVHTFYVSKNAKVRYVERHYASGDGTGKKVFDPVTKIYLKEGAQFILESTQLGGVTYSDRKTYAAVGKRAQLIVKEKILTDNEEKAITDFKVRLTGAGSRADIVSRSVARGKSYQCFRSDLVGKNECFGHVECDGILLEGARIVSVPKIDAVSPEASLVHEAAVGKIAGEQLLKLMSLGLTEQEAEDAIIRGYLN</sequence>
<dbReference type="GO" id="GO:0016226">
    <property type="term" value="P:iron-sulfur cluster assembly"/>
    <property type="evidence" value="ECO:0007669"/>
    <property type="project" value="InterPro"/>
</dbReference>
<dbReference type="EMBL" id="DXEW01000005">
    <property type="protein sequence ID" value="HIX49862.1"/>
    <property type="molecule type" value="Genomic_DNA"/>
</dbReference>
<dbReference type="SUPFAM" id="SSF101960">
    <property type="entry name" value="Stabilizer of iron transporter SufD"/>
    <property type="match status" value="1"/>
</dbReference>
<dbReference type="AlphaFoldDB" id="A0A9D1W102"/>
<protein>
    <submittedName>
        <fullName evidence="3">SufD family Fe-S cluster assembly protein</fullName>
    </submittedName>
</protein>
<dbReference type="Pfam" id="PF01458">
    <property type="entry name" value="SUFBD_core"/>
    <property type="match status" value="1"/>
</dbReference>